<evidence type="ECO:0000256" key="1">
    <source>
        <dbReference type="ARBA" id="ARBA00022723"/>
    </source>
</evidence>
<dbReference type="InterPro" id="IPR036864">
    <property type="entry name" value="Zn2-C6_fun-type_DNA-bd_sf"/>
</dbReference>
<evidence type="ECO:0000313" key="7">
    <source>
        <dbReference type="Proteomes" id="UP001562354"/>
    </source>
</evidence>
<feature type="region of interest" description="Disordered" evidence="4">
    <location>
        <begin position="174"/>
        <end position="202"/>
    </location>
</feature>
<reference evidence="6 7" key="1">
    <citation type="submission" date="2024-07" db="EMBL/GenBank/DDBJ databases">
        <title>Draft sequence of the Neodothiora populina.</title>
        <authorList>
            <person name="Drown D.D."/>
            <person name="Schuette U.S."/>
            <person name="Buechlein A.B."/>
            <person name="Rusch D.R."/>
            <person name="Winton L.W."/>
            <person name="Adams G.A."/>
        </authorList>
    </citation>
    <scope>NUCLEOTIDE SEQUENCE [LARGE SCALE GENOMIC DNA]</scope>
    <source>
        <strain evidence="6 7">CPC 39397</strain>
    </source>
</reference>
<dbReference type="Proteomes" id="UP001562354">
    <property type="component" value="Unassembled WGS sequence"/>
</dbReference>
<evidence type="ECO:0000259" key="5">
    <source>
        <dbReference type="PROSITE" id="PS50048"/>
    </source>
</evidence>
<proteinExistence type="predicted"/>
<feature type="coiled-coil region" evidence="3">
    <location>
        <begin position="62"/>
        <end position="89"/>
    </location>
</feature>
<dbReference type="Pfam" id="PF04082">
    <property type="entry name" value="Fungal_trans"/>
    <property type="match status" value="1"/>
</dbReference>
<dbReference type="PROSITE" id="PS50048">
    <property type="entry name" value="ZN2_CY6_FUNGAL_2"/>
    <property type="match status" value="1"/>
</dbReference>
<feature type="domain" description="Zn(2)-C6 fungal-type" evidence="5">
    <location>
        <begin position="18"/>
        <end position="47"/>
    </location>
</feature>
<feature type="region of interest" description="Disordered" evidence="4">
    <location>
        <begin position="741"/>
        <end position="826"/>
    </location>
</feature>
<gene>
    <name evidence="6" type="ORF">AAFC00_004505</name>
</gene>
<feature type="compositionally biased region" description="Low complexity" evidence="4">
    <location>
        <begin position="653"/>
        <end position="663"/>
    </location>
</feature>
<dbReference type="Gene3D" id="4.10.240.10">
    <property type="entry name" value="Zn(2)-C6 fungal-type DNA-binding domain"/>
    <property type="match status" value="1"/>
</dbReference>
<dbReference type="EMBL" id="JBFMKM010000016">
    <property type="protein sequence ID" value="KAL1296891.1"/>
    <property type="molecule type" value="Genomic_DNA"/>
</dbReference>
<feature type="compositionally biased region" description="Low complexity" evidence="4">
    <location>
        <begin position="742"/>
        <end position="753"/>
    </location>
</feature>
<feature type="compositionally biased region" description="Polar residues" evidence="4">
    <location>
        <begin position="670"/>
        <end position="679"/>
    </location>
</feature>
<evidence type="ECO:0000256" key="4">
    <source>
        <dbReference type="SAM" id="MobiDB-lite"/>
    </source>
</evidence>
<feature type="region of interest" description="Disordered" evidence="4">
    <location>
        <begin position="90"/>
        <end position="142"/>
    </location>
</feature>
<dbReference type="GeneID" id="95978205"/>
<feature type="region of interest" description="Disordered" evidence="4">
    <location>
        <begin position="622"/>
        <end position="704"/>
    </location>
</feature>
<dbReference type="SMART" id="SM00066">
    <property type="entry name" value="GAL4"/>
    <property type="match status" value="1"/>
</dbReference>
<keyword evidence="7" id="KW-1185">Reference proteome</keyword>
<dbReference type="SUPFAM" id="SSF57701">
    <property type="entry name" value="Zn2/Cys6 DNA-binding domain"/>
    <property type="match status" value="1"/>
</dbReference>
<dbReference type="RefSeq" id="XP_069196573.1">
    <property type="nucleotide sequence ID" value="XM_069344156.1"/>
</dbReference>
<dbReference type="InterPro" id="IPR050987">
    <property type="entry name" value="AtrR-like"/>
</dbReference>
<feature type="compositionally biased region" description="Basic and acidic residues" evidence="4">
    <location>
        <begin position="102"/>
        <end position="122"/>
    </location>
</feature>
<evidence type="ECO:0000256" key="2">
    <source>
        <dbReference type="ARBA" id="ARBA00023242"/>
    </source>
</evidence>
<sequence length="847" mass="93361">MTDPESGSTPLGIIAARACDNCRARKIRCDKATPCSNCSTAKITCHTSDRPPKEQRQRVLISNQYEQKIDAIEDRLTGIERLLHRLVENQSSQEPKVLSPKTDPRENEREHDAGQESIRPEHSATAQFEGESSLSASTQQAHSTLESLLGHNTNVRNDPDVSAALVALQEMQQHGWPNRHGSRLRVNRTSNGAAGTPEPLPPRSAAMEVIRAVKDTGDETILAWYWYMDFDADKFANDCKRFYDAPEQASVALQVIVHSGLYSMFSGHPLLIEHSPNKTDASGVAYRVYAERCLANLKNSLLKFPLILAPTIENITALATGSAQSIQAADFSLCWTLTCAGARLCQSLGWHRKNVINQDNPKEARIKKGLFWTIYFNDKCLSLRLGVSSTFQDYDVALEYPEPPTDPRWVNWGLFAHLALDVATLHGMIYEKLYSPGASTSTVEQRMHAVEDLARQIQDAAAKNEQMLKSPDFEQFYFKMLGESNEVLLDCLLTLVYRKMPMANTDPSHLSLSLNTYCINAARSAMLSHQKAIRTLQVASKDVWLEYFNWTILNTPFTPFMVIFTNCVNTLSLPDLSLLEDFVSSILLGPAYESSDTITRFHRLCDGFAKLAKSYIAASLRERQTSEVQQSKQNNTSRKRRKVDNTIPSGVHSTASPTYASTTPPDPQHQHQSSTTEHPSNPLFYSHQPNHPDPAPLSDDQSSNLFLSTPFEDWLTSESIGVNGLNQNLGLVSLGGFFSNTHQQHQQQQQQQHPSSSAFLSGFEYGYSNDTGSPGGFGYLPQQQQQQLGSTSDSVGAGGAGGGDAMTRTAGPGSGSAEAGNLTTNANATGTGTGVMMTEWWPAFGTL</sequence>
<comment type="caution">
    <text evidence="6">The sequence shown here is derived from an EMBL/GenBank/DDBJ whole genome shotgun (WGS) entry which is preliminary data.</text>
</comment>
<feature type="compositionally biased region" description="Polar residues" evidence="4">
    <location>
        <begin position="626"/>
        <end position="636"/>
    </location>
</feature>
<dbReference type="CDD" id="cd12148">
    <property type="entry name" value="fungal_TF_MHR"/>
    <property type="match status" value="1"/>
</dbReference>
<evidence type="ECO:0000256" key="3">
    <source>
        <dbReference type="SAM" id="Coils"/>
    </source>
</evidence>
<name>A0ABR3P2K0_9PEZI</name>
<dbReference type="Pfam" id="PF00172">
    <property type="entry name" value="Zn_clus"/>
    <property type="match status" value="1"/>
</dbReference>
<evidence type="ECO:0000313" key="6">
    <source>
        <dbReference type="EMBL" id="KAL1296891.1"/>
    </source>
</evidence>
<protein>
    <recommendedName>
        <fullName evidence="5">Zn(2)-C6 fungal-type domain-containing protein</fullName>
    </recommendedName>
</protein>
<dbReference type="PANTHER" id="PTHR46910">
    <property type="entry name" value="TRANSCRIPTION FACTOR PDR1"/>
    <property type="match status" value="1"/>
</dbReference>
<dbReference type="InterPro" id="IPR001138">
    <property type="entry name" value="Zn2Cys6_DnaBD"/>
</dbReference>
<dbReference type="SMART" id="SM00906">
    <property type="entry name" value="Fungal_trans"/>
    <property type="match status" value="1"/>
</dbReference>
<dbReference type="InterPro" id="IPR007219">
    <property type="entry name" value="XnlR_reg_dom"/>
</dbReference>
<organism evidence="6 7">
    <name type="scientific">Neodothiora populina</name>
    <dbReference type="NCBI Taxonomy" id="2781224"/>
    <lineage>
        <taxon>Eukaryota</taxon>
        <taxon>Fungi</taxon>
        <taxon>Dikarya</taxon>
        <taxon>Ascomycota</taxon>
        <taxon>Pezizomycotina</taxon>
        <taxon>Dothideomycetes</taxon>
        <taxon>Dothideomycetidae</taxon>
        <taxon>Dothideales</taxon>
        <taxon>Dothioraceae</taxon>
        <taxon>Neodothiora</taxon>
    </lineage>
</organism>
<keyword evidence="3" id="KW-0175">Coiled coil</keyword>
<keyword evidence="1" id="KW-0479">Metal-binding</keyword>
<dbReference type="PANTHER" id="PTHR46910:SF5">
    <property type="entry name" value="ZN(II)2CYS6 TRANSCRIPTION FACTOR (EUROFUNG)"/>
    <property type="match status" value="1"/>
</dbReference>
<dbReference type="CDD" id="cd00067">
    <property type="entry name" value="GAL4"/>
    <property type="match status" value="1"/>
</dbReference>
<dbReference type="PROSITE" id="PS00463">
    <property type="entry name" value="ZN2_CY6_FUNGAL_1"/>
    <property type="match status" value="1"/>
</dbReference>
<feature type="compositionally biased region" description="Polar residues" evidence="4">
    <location>
        <begin position="124"/>
        <end position="142"/>
    </location>
</feature>
<keyword evidence="2" id="KW-0539">Nucleus</keyword>
<feature type="compositionally biased region" description="Low complexity" evidence="4">
    <location>
        <begin position="782"/>
        <end position="795"/>
    </location>
</feature>
<accession>A0ABR3P2K0</accession>